<keyword evidence="3" id="KW-1185">Reference proteome</keyword>
<gene>
    <name evidence="2" type="ORF">G113_13333</name>
</gene>
<feature type="chain" id="PRO_5004350132" description="DUF4968 domain-containing protein" evidence="1">
    <location>
        <begin position="31"/>
        <end position="174"/>
    </location>
</feature>
<evidence type="ECO:0000313" key="2">
    <source>
        <dbReference type="EMBL" id="EOD54618.1"/>
    </source>
</evidence>
<keyword evidence="1" id="KW-0732">Signal</keyword>
<proteinExistence type="predicted"/>
<organism evidence="2 3">
    <name type="scientific">Aeromonas molluscorum 848</name>
    <dbReference type="NCBI Taxonomy" id="1268236"/>
    <lineage>
        <taxon>Bacteria</taxon>
        <taxon>Pseudomonadati</taxon>
        <taxon>Pseudomonadota</taxon>
        <taxon>Gammaproteobacteria</taxon>
        <taxon>Aeromonadales</taxon>
        <taxon>Aeromonadaceae</taxon>
        <taxon>Aeromonas</taxon>
    </lineage>
</organism>
<evidence type="ECO:0000256" key="1">
    <source>
        <dbReference type="SAM" id="SignalP"/>
    </source>
</evidence>
<dbReference type="PATRIC" id="fig|1268236.3.peg.2619"/>
<evidence type="ECO:0008006" key="4">
    <source>
        <dbReference type="Google" id="ProtNLM"/>
    </source>
</evidence>
<reference evidence="2 3" key="1">
    <citation type="journal article" date="2013" name="Genome Announc.">
        <title>Draft Genome Sequence of Aeromonas molluscorum Strain 848TT, Isolated from Bivalve Molluscs.</title>
        <authorList>
            <person name="Spataro N."/>
            <person name="Farfan M."/>
            <person name="Albarral V."/>
            <person name="Sanglas A."/>
            <person name="Loren J.G."/>
            <person name="Fuste M.C."/>
            <person name="Bosch E."/>
        </authorList>
    </citation>
    <scope>NUCLEOTIDE SEQUENCE [LARGE SCALE GENOMIC DNA]</scope>
    <source>
        <strain evidence="2 3">848</strain>
    </source>
</reference>
<name>R1F3X7_9GAMM</name>
<accession>R1F3X7</accession>
<sequence>MEKIMTHFLTQILRVALLSILLTCSVATFAVDGTLEIETKVPATLSGKLSYASMKFWVEVSGKDVVELWFNDEDYTALMELVGTPVAFDGSMVTYTNGSVYFQPKLAKASAGFTVRKNDEVNFDVLLNGELLTHHDSYTGVDVAHQFAIPDGQVALIELFSGGVGWLSSVRPFQ</sequence>
<feature type="signal peptide" evidence="1">
    <location>
        <begin position="1"/>
        <end position="30"/>
    </location>
</feature>
<evidence type="ECO:0000313" key="3">
    <source>
        <dbReference type="Proteomes" id="UP000013526"/>
    </source>
</evidence>
<comment type="caution">
    <text evidence="2">The sequence shown here is derived from an EMBL/GenBank/DDBJ whole genome shotgun (WGS) entry which is preliminary data.</text>
</comment>
<dbReference type="EMBL" id="AQGQ01000093">
    <property type="protein sequence ID" value="EOD54618.1"/>
    <property type="molecule type" value="Genomic_DNA"/>
</dbReference>
<protein>
    <recommendedName>
        <fullName evidence="4">DUF4968 domain-containing protein</fullName>
    </recommendedName>
</protein>
<dbReference type="AlphaFoldDB" id="R1F3X7"/>
<dbReference type="Proteomes" id="UP000013526">
    <property type="component" value="Unassembled WGS sequence"/>
</dbReference>